<evidence type="ECO:0000313" key="3">
    <source>
        <dbReference type="Proteomes" id="UP001219297"/>
    </source>
</evidence>
<dbReference type="Proteomes" id="UP001219297">
    <property type="component" value="Unassembled WGS sequence"/>
</dbReference>
<name>A0ABT5V570_9ACTO</name>
<feature type="chain" id="PRO_5046271994" evidence="1">
    <location>
        <begin position="23"/>
        <end position="144"/>
    </location>
</feature>
<proteinExistence type="predicted"/>
<dbReference type="EMBL" id="JARBHI010000002">
    <property type="protein sequence ID" value="MDE1655715.1"/>
    <property type="molecule type" value="Genomic_DNA"/>
</dbReference>
<keyword evidence="1" id="KW-0732">Signal</keyword>
<organism evidence="2 3">
    <name type="scientific">Actinotignum sanguinis</name>
    <dbReference type="NCBI Taxonomy" id="1445614"/>
    <lineage>
        <taxon>Bacteria</taxon>
        <taxon>Bacillati</taxon>
        <taxon>Actinomycetota</taxon>
        <taxon>Actinomycetes</taxon>
        <taxon>Actinomycetales</taxon>
        <taxon>Actinomycetaceae</taxon>
        <taxon>Actinotignum</taxon>
    </lineage>
</organism>
<dbReference type="RefSeq" id="WP_274778271.1">
    <property type="nucleotide sequence ID" value="NZ_CAMXYX010000024.1"/>
</dbReference>
<accession>A0ABT5V570</accession>
<reference evidence="2 3" key="1">
    <citation type="submission" date="2023-02" db="EMBL/GenBank/DDBJ databases">
        <title>Defining the Infant Male Urobiome and Moving Towards Mechanisms in Urobiome Research.</title>
        <authorList>
            <person name="Reasoner S."/>
            <person name="Flores V."/>
            <person name="Van Horn G."/>
            <person name="Morales G."/>
            <person name="Peard L."/>
            <person name="Abelson B."/>
            <person name="Manuel C."/>
            <person name="Lee J."/>
            <person name="Baker B."/>
            <person name="Williams T."/>
            <person name="Schmitz J."/>
            <person name="Clayton D."/>
            <person name="Hadjifrangiskou M."/>
        </authorList>
    </citation>
    <scope>NUCLEOTIDE SEQUENCE [LARGE SCALE GENOMIC DNA]</scope>
    <source>
        <strain evidence="2 3">AS1053</strain>
    </source>
</reference>
<sequence length="144" mass="16372">MKQYKRRLIAAGFMFLTGLLTSCSTQEGPFRLSPGEPIPGNFICSIESFYDTVSIWQDADDVHVLTYSKVDVKPDEPHRYKVTAPRKLTADDLKVTWYGDEFGKDEKDPFNGNTLSARIVIAVDGTVIFDHLESFVENRPIYPY</sequence>
<feature type="signal peptide" evidence="1">
    <location>
        <begin position="1"/>
        <end position="22"/>
    </location>
</feature>
<keyword evidence="3" id="KW-1185">Reference proteome</keyword>
<gene>
    <name evidence="2" type="ORF">PWJ81_01340</name>
</gene>
<dbReference type="PROSITE" id="PS51257">
    <property type="entry name" value="PROKAR_LIPOPROTEIN"/>
    <property type="match status" value="1"/>
</dbReference>
<comment type="caution">
    <text evidence="2">The sequence shown here is derived from an EMBL/GenBank/DDBJ whole genome shotgun (WGS) entry which is preliminary data.</text>
</comment>
<evidence type="ECO:0000256" key="1">
    <source>
        <dbReference type="SAM" id="SignalP"/>
    </source>
</evidence>
<protein>
    <submittedName>
        <fullName evidence="2">Uncharacterized protein</fullName>
    </submittedName>
</protein>
<evidence type="ECO:0000313" key="2">
    <source>
        <dbReference type="EMBL" id="MDE1655715.1"/>
    </source>
</evidence>